<gene>
    <name evidence="8" type="ORF">ESZ36_10040</name>
</gene>
<comment type="caution">
    <text evidence="6">Lacks conserved residue(s) required for the propagation of feature annotation.</text>
</comment>
<evidence type="ECO:0000256" key="6">
    <source>
        <dbReference type="PROSITE-ProRule" id="PRU00169"/>
    </source>
</evidence>
<proteinExistence type="predicted"/>
<dbReference type="InterPro" id="IPR001789">
    <property type="entry name" value="Sig_transdc_resp-reg_receiver"/>
</dbReference>
<dbReference type="Proteomes" id="UP000321822">
    <property type="component" value="Unassembled WGS sequence"/>
</dbReference>
<evidence type="ECO:0000256" key="4">
    <source>
        <dbReference type="ARBA" id="ARBA00023125"/>
    </source>
</evidence>
<keyword evidence="5" id="KW-0804">Transcription</keyword>
<dbReference type="GO" id="GO:0000156">
    <property type="term" value="F:phosphorelay response regulator activity"/>
    <property type="evidence" value="ECO:0007669"/>
    <property type="project" value="TreeGrafter"/>
</dbReference>
<dbReference type="GO" id="GO:0032993">
    <property type="term" value="C:protein-DNA complex"/>
    <property type="evidence" value="ECO:0007669"/>
    <property type="project" value="TreeGrafter"/>
</dbReference>
<keyword evidence="1 6" id="KW-0597">Phosphoprotein</keyword>
<protein>
    <submittedName>
        <fullName evidence="8">Response regulator</fullName>
    </submittedName>
</protein>
<dbReference type="SUPFAM" id="SSF55874">
    <property type="entry name" value="ATPase domain of HSP90 chaperone/DNA topoisomerase II/histidine kinase"/>
    <property type="match status" value="1"/>
</dbReference>
<reference evidence="8 9" key="1">
    <citation type="submission" date="2019-07" db="EMBL/GenBank/DDBJ databases">
        <title>Genomes of sea-ice associated Colwellia species.</title>
        <authorList>
            <person name="Bowman J.P."/>
        </authorList>
    </citation>
    <scope>NUCLEOTIDE SEQUENCE [LARGE SCALE GENOMIC DNA]</scope>
    <source>
        <strain evidence="8 9">ACAM 459</strain>
    </source>
</reference>
<dbReference type="Pfam" id="PF00072">
    <property type="entry name" value="Response_reg"/>
    <property type="match status" value="2"/>
</dbReference>
<feature type="domain" description="Response regulatory" evidence="7">
    <location>
        <begin position="9"/>
        <end position="126"/>
    </location>
</feature>
<organism evidence="8 9">
    <name type="scientific">Colwellia demingiae</name>
    <dbReference type="NCBI Taxonomy" id="89401"/>
    <lineage>
        <taxon>Bacteria</taxon>
        <taxon>Pseudomonadati</taxon>
        <taxon>Pseudomonadota</taxon>
        <taxon>Gammaproteobacteria</taxon>
        <taxon>Alteromonadales</taxon>
        <taxon>Colwelliaceae</taxon>
        <taxon>Colwellia</taxon>
    </lineage>
</organism>
<dbReference type="Gene3D" id="3.30.565.10">
    <property type="entry name" value="Histidine kinase-like ATPase, C-terminal domain"/>
    <property type="match status" value="1"/>
</dbReference>
<evidence type="ECO:0000256" key="5">
    <source>
        <dbReference type="ARBA" id="ARBA00023163"/>
    </source>
</evidence>
<keyword evidence="9" id="KW-1185">Reference proteome</keyword>
<name>A0A5C6QIU6_9GAMM</name>
<evidence type="ECO:0000256" key="1">
    <source>
        <dbReference type="ARBA" id="ARBA00022553"/>
    </source>
</evidence>
<dbReference type="AlphaFoldDB" id="A0A5C6QIU6"/>
<dbReference type="PANTHER" id="PTHR48111">
    <property type="entry name" value="REGULATOR OF RPOS"/>
    <property type="match status" value="1"/>
</dbReference>
<dbReference type="GO" id="GO:0000976">
    <property type="term" value="F:transcription cis-regulatory region binding"/>
    <property type="evidence" value="ECO:0007669"/>
    <property type="project" value="TreeGrafter"/>
</dbReference>
<dbReference type="SUPFAM" id="SSF52172">
    <property type="entry name" value="CheY-like"/>
    <property type="match status" value="2"/>
</dbReference>
<accession>A0A5C6QIU6</accession>
<dbReference type="SMART" id="SM00448">
    <property type="entry name" value="REC"/>
    <property type="match status" value="2"/>
</dbReference>
<dbReference type="OrthoDB" id="8874570at2"/>
<dbReference type="PROSITE" id="PS50110">
    <property type="entry name" value="RESPONSE_REGULATORY"/>
    <property type="match status" value="2"/>
</dbReference>
<dbReference type="RefSeq" id="WP_146787110.1">
    <property type="nucleotide sequence ID" value="NZ_VOLT01000004.1"/>
</dbReference>
<dbReference type="PANTHER" id="PTHR48111:SF1">
    <property type="entry name" value="TWO-COMPONENT RESPONSE REGULATOR ORR33"/>
    <property type="match status" value="1"/>
</dbReference>
<keyword evidence="3" id="KW-0805">Transcription regulation</keyword>
<feature type="domain" description="Response regulatory" evidence="7">
    <location>
        <begin position="156"/>
        <end position="272"/>
    </location>
</feature>
<evidence type="ECO:0000313" key="8">
    <source>
        <dbReference type="EMBL" id="TWX68801.1"/>
    </source>
</evidence>
<keyword evidence="4" id="KW-0238">DNA-binding</keyword>
<comment type="caution">
    <text evidence="8">The sequence shown here is derived from an EMBL/GenBank/DDBJ whole genome shotgun (WGS) entry which is preliminary data.</text>
</comment>
<dbReference type="InterPro" id="IPR039420">
    <property type="entry name" value="WalR-like"/>
</dbReference>
<evidence type="ECO:0000256" key="2">
    <source>
        <dbReference type="ARBA" id="ARBA00023012"/>
    </source>
</evidence>
<dbReference type="InterPro" id="IPR036890">
    <property type="entry name" value="HATPase_C_sf"/>
</dbReference>
<dbReference type="GO" id="GO:0005829">
    <property type="term" value="C:cytosol"/>
    <property type="evidence" value="ECO:0007669"/>
    <property type="project" value="TreeGrafter"/>
</dbReference>
<dbReference type="EMBL" id="VOLT01000004">
    <property type="protein sequence ID" value="TWX68801.1"/>
    <property type="molecule type" value="Genomic_DNA"/>
</dbReference>
<dbReference type="InterPro" id="IPR011006">
    <property type="entry name" value="CheY-like_superfamily"/>
</dbReference>
<evidence type="ECO:0000313" key="9">
    <source>
        <dbReference type="Proteomes" id="UP000321822"/>
    </source>
</evidence>
<sequence length="508" mass="56949">MPSNFSDINALVIDNNSSMRQIMVSMLRVMGMKTVIVANSESQCMQLIAADKINLVVCGWNLPKLNALSVLKKLRDNENTMKTPFVIVSTMIEQDLIKQAIAHGVSEYLVPPFNKKIFENRINKALKMPIQASATSLSRTINSKRFSQKVHCGELDVLVVDDIADNIAIIKELIKDKYRVKAALNAKTAMKICLSDSPPDLILLDIMMPEVDGLTLCKQLKENPLTQNIVVIFLTALSETEDVVKGLSLGAVDYITKPIVPAILLARIEVHSKIILNQRTIQGQIDNLLQQNEMFTQSNDNIYNKLNKLLRDSTETLIELSTTVNTKSSKRSLSQLEYNIGMSTLLLDSGHVLAKLQQSNYTLTITKEKLRKLLFPILSIFDFAIANKNIEAFDNIDENINVNCDKKLLIIIFACLYLNALDAAPRGSKVSITSEVYQDFILIKIHNITEISEEGLDNIAHLSLSNKTNKINDMSINLAFLAMNKLQGELYFHSHKEFGTTFYLKLPC</sequence>
<keyword evidence="2" id="KW-0902">Two-component regulatory system</keyword>
<feature type="modified residue" description="4-aspartylphosphate" evidence="6">
    <location>
        <position position="205"/>
    </location>
</feature>
<dbReference type="GO" id="GO:0006355">
    <property type="term" value="P:regulation of DNA-templated transcription"/>
    <property type="evidence" value="ECO:0007669"/>
    <property type="project" value="TreeGrafter"/>
</dbReference>
<dbReference type="Gene3D" id="3.40.50.2300">
    <property type="match status" value="2"/>
</dbReference>
<evidence type="ECO:0000259" key="7">
    <source>
        <dbReference type="PROSITE" id="PS50110"/>
    </source>
</evidence>
<evidence type="ECO:0000256" key="3">
    <source>
        <dbReference type="ARBA" id="ARBA00023015"/>
    </source>
</evidence>